<dbReference type="Gene3D" id="1.20.1070.10">
    <property type="entry name" value="Rhodopsin 7-helix transmembrane proteins"/>
    <property type="match status" value="1"/>
</dbReference>
<dbReference type="OrthoDB" id="10254436at2759"/>
<feature type="transmembrane region" description="Helical" evidence="11">
    <location>
        <begin position="274"/>
        <end position="294"/>
    </location>
</feature>
<dbReference type="eggNOG" id="ENOG502T9J5">
    <property type="taxonomic scope" value="Eukaryota"/>
</dbReference>
<name>A0A1S3AE04_ERIEU</name>
<keyword evidence="6 11" id="KW-1133">Transmembrane helix</keyword>
<sequence>MYNNSQLIPKYFLLTGLPGLEAQYPWFIFPFCSIYVVALVGNGLILAVIKKNMSLHQPMYLFLAMLALAELGVSASTLPTVLGIFLFGANQIGSDACLLQMFSIHSFSIMESGVLLAMSVDRFVAIYNPLRYTAILTLPRIMGTGMALGMKSVMLMLPLPFLLRRLSFCGHNTLSHSYCLHSDLIQLPCEDTRPNSILGLCIVTSTFGLDSLLIVISYGLILYTVLGITSGEGRRKALNTCVSHICAVLVYYVPMISVALVHRFMKHAAPAVRLLLANVYLLVPPVLNPIIYSVKTKPIRQGLIQLFLQRKQ</sequence>
<dbReference type="InterPro" id="IPR017452">
    <property type="entry name" value="GPCR_Rhodpsn_7TM"/>
</dbReference>
<keyword evidence="4 10" id="KW-0812">Transmembrane</keyword>
<organism evidence="13 14">
    <name type="scientific">Erinaceus europaeus</name>
    <name type="common">Western European hedgehog</name>
    <dbReference type="NCBI Taxonomy" id="9365"/>
    <lineage>
        <taxon>Eukaryota</taxon>
        <taxon>Metazoa</taxon>
        <taxon>Chordata</taxon>
        <taxon>Craniata</taxon>
        <taxon>Vertebrata</taxon>
        <taxon>Euteleostomi</taxon>
        <taxon>Mammalia</taxon>
        <taxon>Eutheria</taxon>
        <taxon>Laurasiatheria</taxon>
        <taxon>Eulipotyphla</taxon>
        <taxon>Erinaceidae</taxon>
        <taxon>Erinaceinae</taxon>
        <taxon>Erinaceus</taxon>
    </lineage>
</organism>
<dbReference type="PROSITE" id="PS50262">
    <property type="entry name" value="G_PROTEIN_RECEP_F1_2"/>
    <property type="match status" value="1"/>
</dbReference>
<keyword evidence="11" id="KW-1003">Cell membrane</keyword>
<feature type="transmembrane region" description="Helical" evidence="11">
    <location>
        <begin position="237"/>
        <end position="262"/>
    </location>
</feature>
<dbReference type="GO" id="GO:0071396">
    <property type="term" value="P:cellular response to lipid"/>
    <property type="evidence" value="ECO:0007669"/>
    <property type="project" value="UniProtKB-ARBA"/>
</dbReference>
<dbReference type="GO" id="GO:0004930">
    <property type="term" value="F:G protein-coupled receptor activity"/>
    <property type="evidence" value="ECO:0007669"/>
    <property type="project" value="UniProtKB-KW"/>
</dbReference>
<keyword evidence="7 10" id="KW-0297">G-protein coupled receptor</keyword>
<evidence type="ECO:0000256" key="11">
    <source>
        <dbReference type="RuleBase" id="RU363047"/>
    </source>
</evidence>
<evidence type="ECO:0000313" key="14">
    <source>
        <dbReference type="RefSeq" id="XP_007533493.2"/>
    </source>
</evidence>
<evidence type="ECO:0000256" key="6">
    <source>
        <dbReference type="ARBA" id="ARBA00022989"/>
    </source>
</evidence>
<feature type="transmembrane region" description="Helical" evidence="11">
    <location>
        <begin position="26"/>
        <end position="49"/>
    </location>
</feature>
<dbReference type="PRINTS" id="PR00245">
    <property type="entry name" value="OLFACTORYR"/>
</dbReference>
<evidence type="ECO:0000256" key="10">
    <source>
        <dbReference type="RuleBase" id="RU000688"/>
    </source>
</evidence>
<feature type="transmembrane region" description="Helical" evidence="11">
    <location>
        <begin position="197"/>
        <end position="225"/>
    </location>
</feature>
<keyword evidence="8 11" id="KW-0472">Membrane</keyword>
<feature type="transmembrane region" description="Helical" evidence="11">
    <location>
        <begin position="141"/>
        <end position="163"/>
    </location>
</feature>
<feature type="domain" description="G-protein coupled receptors family 1 profile" evidence="12">
    <location>
        <begin position="41"/>
        <end position="292"/>
    </location>
</feature>
<reference evidence="14" key="1">
    <citation type="submission" date="2025-08" db="UniProtKB">
        <authorList>
            <consortium name="RefSeq"/>
        </authorList>
    </citation>
    <scope>IDENTIFICATION</scope>
</reference>
<accession>A0A1S3AE04</accession>
<dbReference type="PRINTS" id="PR00237">
    <property type="entry name" value="GPCRRHODOPSN"/>
</dbReference>
<dbReference type="InterPro" id="IPR050402">
    <property type="entry name" value="OR51/52/56-like"/>
</dbReference>
<protein>
    <recommendedName>
        <fullName evidence="11">Olfactory receptor</fullName>
    </recommendedName>
</protein>
<evidence type="ECO:0000256" key="4">
    <source>
        <dbReference type="ARBA" id="ARBA00022692"/>
    </source>
</evidence>
<evidence type="ECO:0000256" key="7">
    <source>
        <dbReference type="ARBA" id="ARBA00023040"/>
    </source>
</evidence>
<comment type="similarity">
    <text evidence="10">Belongs to the G-protein coupled receptor 1 family.</text>
</comment>
<dbReference type="PANTHER" id="PTHR26450">
    <property type="entry name" value="OLFACTORY RECEPTOR 56B1-RELATED"/>
    <property type="match status" value="1"/>
</dbReference>
<dbReference type="InterPro" id="IPR000276">
    <property type="entry name" value="GPCR_Rhodpsn"/>
</dbReference>
<feature type="transmembrane region" description="Helical" evidence="11">
    <location>
        <begin position="99"/>
        <end position="120"/>
    </location>
</feature>
<comment type="subcellular location">
    <subcellularLocation>
        <location evidence="11">Cell membrane</location>
        <topology evidence="11">Multi-pass membrane protein</topology>
    </subcellularLocation>
    <subcellularLocation>
        <location evidence="2">Membrane</location>
        <topology evidence="2">Multi-pass membrane protein</topology>
    </subcellularLocation>
</comment>
<dbReference type="GO" id="GO:0004984">
    <property type="term" value="F:olfactory receptor activity"/>
    <property type="evidence" value="ECO:0007669"/>
    <property type="project" value="InterPro"/>
</dbReference>
<evidence type="ECO:0000256" key="2">
    <source>
        <dbReference type="ARBA" id="ARBA00004141"/>
    </source>
</evidence>
<dbReference type="GeneID" id="103122811"/>
<evidence type="ECO:0000256" key="1">
    <source>
        <dbReference type="ARBA" id="ARBA00003929"/>
    </source>
</evidence>
<keyword evidence="10" id="KW-0675">Receptor</keyword>
<dbReference type="PANTHER" id="PTHR26450:SF148">
    <property type="entry name" value="OLFACTORY RECEPTOR"/>
    <property type="match status" value="1"/>
</dbReference>
<keyword evidence="3 11" id="KW-0716">Sensory transduction</keyword>
<dbReference type="GO" id="GO:0005886">
    <property type="term" value="C:plasma membrane"/>
    <property type="evidence" value="ECO:0007669"/>
    <property type="project" value="UniProtKB-SubCell"/>
</dbReference>
<evidence type="ECO:0000256" key="8">
    <source>
        <dbReference type="ARBA" id="ARBA00023136"/>
    </source>
</evidence>
<evidence type="ECO:0000259" key="12">
    <source>
        <dbReference type="PROSITE" id="PS50262"/>
    </source>
</evidence>
<evidence type="ECO:0000256" key="9">
    <source>
        <dbReference type="ARBA" id="ARBA00023224"/>
    </source>
</evidence>
<evidence type="ECO:0000256" key="5">
    <source>
        <dbReference type="ARBA" id="ARBA00022725"/>
    </source>
</evidence>
<keyword evidence="5 11" id="KW-0552">Olfaction</keyword>
<keyword evidence="13" id="KW-1185">Reference proteome</keyword>
<dbReference type="InParanoid" id="A0A1S3AE04"/>
<dbReference type="Proteomes" id="UP001652624">
    <property type="component" value="Chromosome 17"/>
</dbReference>
<gene>
    <name evidence="14" type="primary">LOC103122811</name>
</gene>
<dbReference type="Pfam" id="PF13853">
    <property type="entry name" value="7tm_4"/>
    <property type="match status" value="1"/>
</dbReference>
<dbReference type="RefSeq" id="XP_007533493.2">
    <property type="nucleotide sequence ID" value="XM_007533431.2"/>
</dbReference>
<feature type="transmembrane region" description="Helical" evidence="11">
    <location>
        <begin position="61"/>
        <end position="87"/>
    </location>
</feature>
<comment type="function">
    <text evidence="1">Putative odorant or sperm cell receptor.</text>
</comment>
<dbReference type="SUPFAM" id="SSF81321">
    <property type="entry name" value="Family A G protein-coupled receptor-like"/>
    <property type="match status" value="1"/>
</dbReference>
<keyword evidence="9 10" id="KW-0807">Transducer</keyword>
<dbReference type="CDD" id="cd15222">
    <property type="entry name" value="7tmA_OR51-like"/>
    <property type="match status" value="1"/>
</dbReference>
<proteinExistence type="inferred from homology"/>
<dbReference type="PROSITE" id="PS00237">
    <property type="entry name" value="G_PROTEIN_RECEP_F1_1"/>
    <property type="match status" value="1"/>
</dbReference>
<evidence type="ECO:0000313" key="13">
    <source>
        <dbReference type="Proteomes" id="UP001652624"/>
    </source>
</evidence>
<evidence type="ECO:0000256" key="3">
    <source>
        <dbReference type="ARBA" id="ARBA00022606"/>
    </source>
</evidence>
<dbReference type="AlphaFoldDB" id="A0A1S3AE04"/>
<dbReference type="InterPro" id="IPR000725">
    <property type="entry name" value="Olfact_rcpt"/>
</dbReference>